<protein>
    <submittedName>
        <fullName evidence="1">Uncharacterized protein</fullName>
    </submittedName>
</protein>
<gene>
    <name evidence="1" type="ORF">HW555_004653</name>
</gene>
<evidence type="ECO:0000313" key="1">
    <source>
        <dbReference type="EMBL" id="KAF9418605.1"/>
    </source>
</evidence>
<comment type="caution">
    <text evidence="1">The sequence shown here is derived from an EMBL/GenBank/DDBJ whole genome shotgun (WGS) entry which is preliminary data.</text>
</comment>
<proteinExistence type="predicted"/>
<reference evidence="1" key="1">
    <citation type="submission" date="2020-08" db="EMBL/GenBank/DDBJ databases">
        <title>Spodoptera exigua strain:BAW_Kor-Di-RS1 Genome sequencing and assembly.</title>
        <authorList>
            <person name="Kim J."/>
            <person name="Nam H.Y."/>
            <person name="Kwon M."/>
            <person name="Choi J.H."/>
            <person name="Cho S.R."/>
            <person name="Kim G.-H."/>
        </authorList>
    </citation>
    <scope>NUCLEOTIDE SEQUENCE</scope>
    <source>
        <strain evidence="1">BAW_Kor-Di-RS1</strain>
        <tissue evidence="1">Whole-body</tissue>
    </source>
</reference>
<accession>A0A835GI08</accession>
<sequence>MPQLDEVLSVTKTVEEKLMAKMEEVQAQIQCASTAKDTVAKIAEEFRTFRQLVYQMLGLLRNQIHECSKQVDAVETRHRRKALVINGIVEAEGEDCGKLILDLLNHKLSLGLEQSSIKSCHRLGGINKDHCRPILVHFNNIQTKASVWRLKTKLKGSPVSMKEFLTRCRQAVFGRARQHFGMRSCWTQDCIITIKTADGKRHKVTSMDDLNALITRFPRNTRASPVDSSTGSSEVEAGGSLKKYQIN</sequence>
<dbReference type="AlphaFoldDB" id="A0A835GI08"/>
<dbReference type="Gene3D" id="3.30.70.1820">
    <property type="entry name" value="L1 transposable element, RRM domain"/>
    <property type="match status" value="1"/>
</dbReference>
<dbReference type="Proteomes" id="UP000648187">
    <property type="component" value="Unassembled WGS sequence"/>
</dbReference>
<name>A0A835GI08_SPOEX</name>
<organism evidence="1 2">
    <name type="scientific">Spodoptera exigua</name>
    <name type="common">Beet armyworm</name>
    <name type="synonym">Noctua fulgens</name>
    <dbReference type="NCBI Taxonomy" id="7107"/>
    <lineage>
        <taxon>Eukaryota</taxon>
        <taxon>Metazoa</taxon>
        <taxon>Ecdysozoa</taxon>
        <taxon>Arthropoda</taxon>
        <taxon>Hexapoda</taxon>
        <taxon>Insecta</taxon>
        <taxon>Pterygota</taxon>
        <taxon>Neoptera</taxon>
        <taxon>Endopterygota</taxon>
        <taxon>Lepidoptera</taxon>
        <taxon>Glossata</taxon>
        <taxon>Ditrysia</taxon>
        <taxon>Noctuoidea</taxon>
        <taxon>Noctuidae</taxon>
        <taxon>Amphipyrinae</taxon>
        <taxon>Spodoptera</taxon>
    </lineage>
</organism>
<dbReference type="EMBL" id="JACKWZ010000053">
    <property type="protein sequence ID" value="KAF9418605.1"/>
    <property type="molecule type" value="Genomic_DNA"/>
</dbReference>
<keyword evidence="2" id="KW-1185">Reference proteome</keyword>
<evidence type="ECO:0000313" key="2">
    <source>
        <dbReference type="Proteomes" id="UP000648187"/>
    </source>
</evidence>